<sequence length="140" mass="15802">MDYKRFNNTIIARFDIGDEVHEKLKEIATKENIKLASIYGLGATNRFIIGSFKVSNKDYTEHEFTGDFEILSLIGSISTKNGEYYPHLHISCGDDKGKVFGGHLKEAYISVTCELTINIIDGIVEREVDDVTGINIYKFD</sequence>
<dbReference type="PANTHER" id="PTHR34988:SF1">
    <property type="entry name" value="DNA-BINDING PROTEIN"/>
    <property type="match status" value="1"/>
</dbReference>
<accession>A0ABV2J8L5</accession>
<gene>
    <name evidence="2" type="ORF">ABID14_000734</name>
</gene>
<dbReference type="Gene3D" id="3.30.1330.80">
    <property type="entry name" value="Hypothetical protein, similar to alpha- acetolactate decarboxylase, domain 2"/>
    <property type="match status" value="1"/>
</dbReference>
<proteinExistence type="predicted"/>
<dbReference type="PANTHER" id="PTHR34988">
    <property type="entry name" value="PROTEIN, PUTATIVE-RELATED"/>
    <property type="match status" value="1"/>
</dbReference>
<comment type="caution">
    <text evidence="2">The sequence shown here is derived from an EMBL/GenBank/DDBJ whole genome shotgun (WGS) entry which is preliminary data.</text>
</comment>
<dbReference type="PIRSF" id="PIRSF016702">
    <property type="entry name" value="DNA_bp_PD1"/>
    <property type="match status" value="1"/>
</dbReference>
<feature type="domain" description="PPC" evidence="1">
    <location>
        <begin position="4"/>
        <end position="140"/>
    </location>
</feature>
<dbReference type="EMBL" id="JBEPMA010000003">
    <property type="protein sequence ID" value="MET3617106.1"/>
    <property type="molecule type" value="Genomic_DNA"/>
</dbReference>
<protein>
    <submittedName>
        <fullName evidence="2">DNA-binding protein with PD1-like motif</fullName>
    </submittedName>
</protein>
<organism evidence="2 3">
    <name type="scientific">Peptoniphilus olsenii</name>
    <dbReference type="NCBI Taxonomy" id="411570"/>
    <lineage>
        <taxon>Bacteria</taxon>
        <taxon>Bacillati</taxon>
        <taxon>Bacillota</taxon>
        <taxon>Tissierellia</taxon>
        <taxon>Tissierellales</taxon>
        <taxon>Peptoniphilaceae</taxon>
        <taxon>Peptoniphilus</taxon>
    </lineage>
</organism>
<dbReference type="InterPro" id="IPR005175">
    <property type="entry name" value="PPC_dom"/>
</dbReference>
<dbReference type="Proteomes" id="UP001549162">
    <property type="component" value="Unassembled WGS sequence"/>
</dbReference>
<dbReference type="PROSITE" id="PS51742">
    <property type="entry name" value="PPC"/>
    <property type="match status" value="1"/>
</dbReference>
<dbReference type="SUPFAM" id="SSF117856">
    <property type="entry name" value="AF0104/ALDC/Ptd012-like"/>
    <property type="match status" value="1"/>
</dbReference>
<dbReference type="RefSeq" id="WP_354367236.1">
    <property type="nucleotide sequence ID" value="NZ_JBEPMA010000003.1"/>
</dbReference>
<keyword evidence="3" id="KW-1185">Reference proteome</keyword>
<dbReference type="InterPro" id="IPR025707">
    <property type="entry name" value="DNA_bp_PD1"/>
</dbReference>
<evidence type="ECO:0000313" key="2">
    <source>
        <dbReference type="EMBL" id="MET3617106.1"/>
    </source>
</evidence>
<evidence type="ECO:0000313" key="3">
    <source>
        <dbReference type="Proteomes" id="UP001549162"/>
    </source>
</evidence>
<evidence type="ECO:0000259" key="1">
    <source>
        <dbReference type="PROSITE" id="PS51742"/>
    </source>
</evidence>
<name>A0ABV2J8L5_9FIRM</name>
<reference evidence="2 3" key="1">
    <citation type="submission" date="2024-06" db="EMBL/GenBank/DDBJ databases">
        <title>Genomic Encyclopedia of Type Strains, Phase IV (KMG-IV): sequencing the most valuable type-strain genomes for metagenomic binning, comparative biology and taxonomic classification.</title>
        <authorList>
            <person name="Goeker M."/>
        </authorList>
    </citation>
    <scope>NUCLEOTIDE SEQUENCE [LARGE SCALE GENOMIC DNA]</scope>
    <source>
        <strain evidence="2 3">DSM 21460</strain>
    </source>
</reference>
<dbReference type="CDD" id="cd11378">
    <property type="entry name" value="DUF296"/>
    <property type="match status" value="1"/>
</dbReference>
<dbReference type="Pfam" id="PF03479">
    <property type="entry name" value="PCC"/>
    <property type="match status" value="1"/>
</dbReference>